<feature type="region of interest" description="Disordered" evidence="2">
    <location>
        <begin position="367"/>
        <end position="391"/>
    </location>
</feature>
<dbReference type="PANTHER" id="PTHR30486:SF12">
    <property type="entry name" value="TYPE IV PILUS ATPASE PILU"/>
    <property type="match status" value="1"/>
</dbReference>
<protein>
    <submittedName>
        <fullName evidence="4">PilT/PilU family type 4a pilus ATPase</fullName>
    </submittedName>
</protein>
<dbReference type="InterPro" id="IPR027417">
    <property type="entry name" value="P-loop_NTPase"/>
</dbReference>
<dbReference type="Proteomes" id="UP001595462">
    <property type="component" value="Unassembled WGS sequence"/>
</dbReference>
<sequence>MDRGQATKLLTVLLERLTAEGGSDLFITSGFPPAIKKDGQISPLMERPLTHEQSALIVRSIMNDRQAREFDEFKECQFAISPPSGRFRVSAFVQQGRIGAVMRVINTEIPDFDELGLPPGLKDVVMGERGLVIFAGATGSGKSTSLAAMLGYRNANSAGHIISIEDPIEFVHPHGKSIVTQREVGVDTQSWDNALKNTLRQAPNVILIGEVRTRETMEYAINFAETGHLVLCTMHANSANQALDRIINFFEETRREQLLMDMSLNLRALISQRLVRKVGGGRTAATEILLNTPLVSDMIFKGKVGELKETMARGNEQGMNTFDQSLFQLFEAGLIDYTEALRNADSQNELRLNIKLNSERGRQDLRADAGVDALTMHDDEDDDGDGDAHER</sequence>
<evidence type="ECO:0000259" key="3">
    <source>
        <dbReference type="Pfam" id="PF00437"/>
    </source>
</evidence>
<feature type="domain" description="Bacterial type II secretion system protein E" evidence="3">
    <location>
        <begin position="7"/>
        <end position="278"/>
    </location>
</feature>
<dbReference type="InterPro" id="IPR050921">
    <property type="entry name" value="T4SS_GSP_E_ATPase"/>
</dbReference>
<dbReference type="CDD" id="cd01131">
    <property type="entry name" value="PilT"/>
    <property type="match status" value="1"/>
</dbReference>
<dbReference type="PANTHER" id="PTHR30486">
    <property type="entry name" value="TWITCHING MOTILITY PROTEIN PILT"/>
    <property type="match status" value="1"/>
</dbReference>
<dbReference type="InterPro" id="IPR001482">
    <property type="entry name" value="T2SS/T4SS_dom"/>
</dbReference>
<reference evidence="5" key="1">
    <citation type="journal article" date="2019" name="Int. J. Syst. Evol. Microbiol.">
        <title>The Global Catalogue of Microorganisms (GCM) 10K type strain sequencing project: providing services to taxonomists for standard genome sequencing and annotation.</title>
        <authorList>
            <consortium name="The Broad Institute Genomics Platform"/>
            <consortium name="The Broad Institute Genome Sequencing Center for Infectious Disease"/>
            <person name="Wu L."/>
            <person name="Ma J."/>
        </authorList>
    </citation>
    <scope>NUCLEOTIDE SEQUENCE [LARGE SCALE GENOMIC DNA]</scope>
    <source>
        <strain evidence="5">KCTC 52640</strain>
    </source>
</reference>
<dbReference type="InterPro" id="IPR006321">
    <property type="entry name" value="PilT/PilU"/>
</dbReference>
<dbReference type="NCBIfam" id="TIGR01420">
    <property type="entry name" value="pilT_fam"/>
    <property type="match status" value="1"/>
</dbReference>
<evidence type="ECO:0000313" key="5">
    <source>
        <dbReference type="Proteomes" id="UP001595462"/>
    </source>
</evidence>
<dbReference type="Pfam" id="PF00437">
    <property type="entry name" value="T2SSE"/>
    <property type="match status" value="1"/>
</dbReference>
<dbReference type="EMBL" id="JBHRSS010000010">
    <property type="protein sequence ID" value="MFC3106211.1"/>
    <property type="molecule type" value="Genomic_DNA"/>
</dbReference>
<evidence type="ECO:0000256" key="2">
    <source>
        <dbReference type="SAM" id="MobiDB-lite"/>
    </source>
</evidence>
<gene>
    <name evidence="4" type="ORF">ACFOSU_20245</name>
</gene>
<keyword evidence="5" id="KW-1185">Reference proteome</keyword>
<dbReference type="RefSeq" id="WP_380691821.1">
    <property type="nucleotide sequence ID" value="NZ_JBHRSS010000010.1"/>
</dbReference>
<comment type="similarity">
    <text evidence="1">Belongs to the GSP E family.</text>
</comment>
<dbReference type="SUPFAM" id="SSF52540">
    <property type="entry name" value="P-loop containing nucleoside triphosphate hydrolases"/>
    <property type="match status" value="1"/>
</dbReference>
<evidence type="ECO:0000313" key="4">
    <source>
        <dbReference type="EMBL" id="MFC3106211.1"/>
    </source>
</evidence>
<dbReference type="Gene3D" id="3.30.450.90">
    <property type="match status" value="1"/>
</dbReference>
<dbReference type="Gene3D" id="3.40.50.300">
    <property type="entry name" value="P-loop containing nucleotide triphosphate hydrolases"/>
    <property type="match status" value="1"/>
</dbReference>
<proteinExistence type="inferred from homology"/>
<comment type="caution">
    <text evidence="4">The sequence shown here is derived from an EMBL/GenBank/DDBJ whole genome shotgun (WGS) entry which is preliminary data.</text>
</comment>
<name>A0ABV7EWC0_9GAMM</name>
<accession>A0ABV7EWC0</accession>
<organism evidence="4 5">
    <name type="scientific">Salinisphaera aquimarina</name>
    <dbReference type="NCBI Taxonomy" id="2094031"/>
    <lineage>
        <taxon>Bacteria</taxon>
        <taxon>Pseudomonadati</taxon>
        <taxon>Pseudomonadota</taxon>
        <taxon>Gammaproteobacteria</taxon>
        <taxon>Salinisphaerales</taxon>
        <taxon>Salinisphaeraceae</taxon>
        <taxon>Salinisphaera</taxon>
    </lineage>
</organism>
<evidence type="ECO:0000256" key="1">
    <source>
        <dbReference type="ARBA" id="ARBA00006611"/>
    </source>
</evidence>